<dbReference type="AlphaFoldDB" id="A0A315Z6Z2"/>
<dbReference type="OrthoDB" id="1081439at2"/>
<name>A0A315Z6Z2_SEDFL</name>
<evidence type="ECO:0000256" key="1">
    <source>
        <dbReference type="SAM" id="SignalP"/>
    </source>
</evidence>
<evidence type="ECO:0000259" key="2">
    <source>
        <dbReference type="Pfam" id="PF18962"/>
    </source>
</evidence>
<dbReference type="NCBIfam" id="TIGR04183">
    <property type="entry name" value="Por_Secre_tail"/>
    <property type="match status" value="1"/>
</dbReference>
<feature type="signal peptide" evidence="1">
    <location>
        <begin position="1"/>
        <end position="20"/>
    </location>
</feature>
<feature type="chain" id="PRO_5016417656" evidence="1">
    <location>
        <begin position="21"/>
        <end position="908"/>
    </location>
</feature>
<dbReference type="InterPro" id="IPR013783">
    <property type="entry name" value="Ig-like_fold"/>
</dbReference>
<keyword evidence="4" id="KW-1185">Reference proteome</keyword>
<sequence>MNQKIIFSFILWVFSSMLYAQSTSAIRQAEYFIDIDPGVGNGQTLNFSEDSSFVKENFTINTGNIESGFHTLGVRVKDENGIWSLSSVSTFYKSGLQSTTDPKLLTAYEYFIDTDPGIGNGQRVTLNSPTLNVNITPNIDLSEYSTGKHKVGIRFLDESGNWSLTSSVFIFKTSPISQPTSKDIISGEYFISDSDPGIGNGIPFTFNTPSQSVSEILQESLEETLDQGRYFVHFRVKDQGNKWSLTKTANFDVCGDSLPVAGFTFEKQNELEVTVTDQSKFSFDYNYHFGASNSGSNEINPSFTYSYGGEYTITQIAGTTCELDTLSQTVEIFAPKFISGQSISVEPFEEDGGSQLIVEDLNTVFEMYGDSEATLNFEIIKQSKFNYTLENAQLTLEPIPGAYDKGYVDLQITGPNNISVEYRINANINRIDKKPVESNSNPLPNHYDLKQGALPITVTQDLNQHFSDPHKLRLSFSVTSSNAELVIPELTIGEQNKDGSFQTKLDVIISPLFTGDATVEVTVSNGVENFELVKPITFNVEVQNDPPSIVNGKNIKDMEVNHGFSEFIVDDLNAMFRDPEGDVLYFKLESDVFGATLPYEYEIVNDTKVYLSFPYQFNGILDCRIIASDDPNFKVGRTVTDEFTVSVRNDINNPPRLKENEFVMCVGSTLNINYNEIIEDDTATPDAITTVTNIKSVKPNTIGISEFDLSFDEASNTISVSTDLTAYAVVTLEVEATDESDNSSTSEIYITLAGASVSKGQNNILTASPADTYQWYKDNEVIVGATDATYNASEENGLFHVEIQIGDCSHTSTKVAVGEITSVDDDFVKSNFKIYPNPTEGKLSIDILHLNNSSLTINLFHLTGKQLLHKSYPPSSSIELDLQSLISGVYILEIINDGKRITERIIKN</sequence>
<dbReference type="Gene3D" id="2.60.40.10">
    <property type="entry name" value="Immunoglobulins"/>
    <property type="match status" value="1"/>
</dbReference>
<proteinExistence type="predicted"/>
<dbReference type="SUPFAM" id="SSF49299">
    <property type="entry name" value="PKD domain"/>
    <property type="match status" value="1"/>
</dbReference>
<keyword evidence="1" id="KW-0732">Signal</keyword>
<reference evidence="3 4" key="1">
    <citation type="submission" date="2018-03" db="EMBL/GenBank/DDBJ databases">
        <title>Genomic Encyclopedia of Archaeal and Bacterial Type Strains, Phase II (KMG-II): from individual species to whole genera.</title>
        <authorList>
            <person name="Goeker M."/>
        </authorList>
    </citation>
    <scope>NUCLEOTIDE SEQUENCE [LARGE SCALE GENOMIC DNA]</scope>
    <source>
        <strain evidence="3 4">DSM 28229</strain>
    </source>
</reference>
<evidence type="ECO:0000313" key="3">
    <source>
        <dbReference type="EMBL" id="PWJ40083.1"/>
    </source>
</evidence>
<dbReference type="RefSeq" id="WP_109620493.1">
    <property type="nucleotide sequence ID" value="NZ_QGDO01000005.1"/>
</dbReference>
<organism evidence="3 4">
    <name type="scientific">Sediminitomix flava</name>
    <dbReference type="NCBI Taxonomy" id="379075"/>
    <lineage>
        <taxon>Bacteria</taxon>
        <taxon>Pseudomonadati</taxon>
        <taxon>Bacteroidota</taxon>
        <taxon>Cytophagia</taxon>
        <taxon>Cytophagales</taxon>
        <taxon>Flammeovirgaceae</taxon>
        <taxon>Sediminitomix</taxon>
    </lineage>
</organism>
<protein>
    <submittedName>
        <fullName evidence="3">Putative secreted protein (Por secretion system target)</fullName>
    </submittedName>
</protein>
<gene>
    <name evidence="3" type="ORF">BC781_105146</name>
</gene>
<dbReference type="Pfam" id="PF18962">
    <property type="entry name" value="Por_Secre_tail"/>
    <property type="match status" value="1"/>
</dbReference>
<dbReference type="InterPro" id="IPR035986">
    <property type="entry name" value="PKD_dom_sf"/>
</dbReference>
<feature type="domain" description="Secretion system C-terminal sorting" evidence="2">
    <location>
        <begin position="834"/>
        <end position="906"/>
    </location>
</feature>
<dbReference type="InterPro" id="IPR026444">
    <property type="entry name" value="Secre_tail"/>
</dbReference>
<dbReference type="EMBL" id="QGDO01000005">
    <property type="protein sequence ID" value="PWJ40083.1"/>
    <property type="molecule type" value="Genomic_DNA"/>
</dbReference>
<dbReference type="Proteomes" id="UP000245535">
    <property type="component" value="Unassembled WGS sequence"/>
</dbReference>
<comment type="caution">
    <text evidence="3">The sequence shown here is derived from an EMBL/GenBank/DDBJ whole genome shotgun (WGS) entry which is preliminary data.</text>
</comment>
<evidence type="ECO:0000313" key="4">
    <source>
        <dbReference type="Proteomes" id="UP000245535"/>
    </source>
</evidence>
<accession>A0A315Z6Z2</accession>